<organism evidence="9">
    <name type="scientific">Flexilinea flocculi</name>
    <dbReference type="NCBI Taxonomy" id="1678840"/>
    <lineage>
        <taxon>Bacteria</taxon>
        <taxon>Bacillati</taxon>
        <taxon>Chloroflexota</taxon>
        <taxon>Anaerolineae</taxon>
        <taxon>Anaerolineales</taxon>
        <taxon>Anaerolineaceae</taxon>
        <taxon>Flexilinea</taxon>
    </lineage>
</organism>
<feature type="transmembrane region" description="Helical" evidence="7">
    <location>
        <begin position="186"/>
        <end position="211"/>
    </location>
</feature>
<evidence type="ECO:0000313" key="10">
    <source>
        <dbReference type="Proteomes" id="UP000053370"/>
    </source>
</evidence>
<dbReference type="Gene3D" id="1.10.3720.10">
    <property type="entry name" value="MetI-like"/>
    <property type="match status" value="1"/>
</dbReference>
<protein>
    <submittedName>
        <fullName evidence="9">ABC-type glycerol-3-phosphate transport system, permease component</fullName>
    </submittedName>
</protein>
<dbReference type="PANTHER" id="PTHR32243:SF18">
    <property type="entry name" value="INNER MEMBRANE ABC TRANSPORTER PERMEASE PROTEIN YCJP"/>
    <property type="match status" value="1"/>
</dbReference>
<evidence type="ECO:0000256" key="3">
    <source>
        <dbReference type="ARBA" id="ARBA00022475"/>
    </source>
</evidence>
<dbReference type="GO" id="GO:0055085">
    <property type="term" value="P:transmembrane transport"/>
    <property type="evidence" value="ECO:0007669"/>
    <property type="project" value="InterPro"/>
</dbReference>
<comment type="subcellular location">
    <subcellularLocation>
        <location evidence="1 7">Cell membrane</location>
        <topology evidence="1 7">Multi-pass membrane protein</topology>
    </subcellularLocation>
</comment>
<dbReference type="InterPro" id="IPR050901">
    <property type="entry name" value="BP-dep_ABC_trans_perm"/>
</dbReference>
<keyword evidence="2 7" id="KW-0813">Transport</keyword>
<dbReference type="GO" id="GO:0005886">
    <property type="term" value="C:plasma membrane"/>
    <property type="evidence" value="ECO:0007669"/>
    <property type="project" value="UniProtKB-SubCell"/>
</dbReference>
<gene>
    <name evidence="9" type="ORF">ATC1_13214</name>
</gene>
<evidence type="ECO:0000256" key="5">
    <source>
        <dbReference type="ARBA" id="ARBA00022989"/>
    </source>
</evidence>
<dbReference type="CDD" id="cd06261">
    <property type="entry name" value="TM_PBP2"/>
    <property type="match status" value="1"/>
</dbReference>
<comment type="similarity">
    <text evidence="7">Belongs to the binding-protein-dependent transport system permease family.</text>
</comment>
<feature type="domain" description="ABC transmembrane type-1" evidence="8">
    <location>
        <begin position="73"/>
        <end position="264"/>
    </location>
</feature>
<dbReference type="STRING" id="1678840.ATC1_13214"/>
<keyword evidence="6 7" id="KW-0472">Membrane</keyword>
<evidence type="ECO:0000256" key="7">
    <source>
        <dbReference type="RuleBase" id="RU363032"/>
    </source>
</evidence>
<dbReference type="PANTHER" id="PTHR32243">
    <property type="entry name" value="MALTOSE TRANSPORT SYSTEM PERMEASE-RELATED"/>
    <property type="match status" value="1"/>
</dbReference>
<evidence type="ECO:0000256" key="4">
    <source>
        <dbReference type="ARBA" id="ARBA00022692"/>
    </source>
</evidence>
<keyword evidence="3" id="KW-1003">Cell membrane</keyword>
<evidence type="ECO:0000256" key="2">
    <source>
        <dbReference type="ARBA" id="ARBA00022448"/>
    </source>
</evidence>
<feature type="transmembrane region" description="Helical" evidence="7">
    <location>
        <begin position="243"/>
        <end position="263"/>
    </location>
</feature>
<accession>A0A0S7BPQ9</accession>
<evidence type="ECO:0000259" key="8">
    <source>
        <dbReference type="PROSITE" id="PS50928"/>
    </source>
</evidence>
<dbReference type="PROSITE" id="PS50928">
    <property type="entry name" value="ABC_TM1"/>
    <property type="match status" value="1"/>
</dbReference>
<evidence type="ECO:0000256" key="6">
    <source>
        <dbReference type="ARBA" id="ARBA00023136"/>
    </source>
</evidence>
<feature type="transmembrane region" description="Helical" evidence="7">
    <location>
        <begin position="12"/>
        <end position="34"/>
    </location>
</feature>
<keyword evidence="4 7" id="KW-0812">Transmembrane</keyword>
<reference evidence="9" key="1">
    <citation type="journal article" date="2015" name="Genome Announc.">
        <title>Draft Genome Sequence of Anaerolineae Strain TC1, a Novel Isolate from a Methanogenic Wastewater Treatment System.</title>
        <authorList>
            <person name="Matsuura N."/>
            <person name="Tourlousse D.M."/>
            <person name="Sun L."/>
            <person name="Toyonaga M."/>
            <person name="Kuroda K."/>
            <person name="Ohashi A."/>
            <person name="Cruz R."/>
            <person name="Yamaguchi T."/>
            <person name="Sekiguchi Y."/>
        </authorList>
    </citation>
    <scope>NUCLEOTIDE SEQUENCE [LARGE SCALE GENOMIC DNA]</scope>
    <source>
        <strain evidence="9">TC1</strain>
    </source>
</reference>
<dbReference type="AlphaFoldDB" id="A0A0S7BPQ9"/>
<keyword evidence="5 7" id="KW-1133">Transmembrane helix</keyword>
<dbReference type="SUPFAM" id="SSF161098">
    <property type="entry name" value="MetI-like"/>
    <property type="match status" value="1"/>
</dbReference>
<feature type="transmembrane region" description="Helical" evidence="7">
    <location>
        <begin position="77"/>
        <end position="101"/>
    </location>
</feature>
<evidence type="ECO:0000313" key="9">
    <source>
        <dbReference type="EMBL" id="GAP40247.1"/>
    </source>
</evidence>
<proteinExistence type="inferred from homology"/>
<evidence type="ECO:0000256" key="1">
    <source>
        <dbReference type="ARBA" id="ARBA00004651"/>
    </source>
</evidence>
<feature type="transmembrane region" description="Helical" evidence="7">
    <location>
        <begin position="113"/>
        <end position="134"/>
    </location>
</feature>
<sequence length="279" mass="30549">MIFKKKESNFTKISTVVFILVIVIIDVVPILLIVSNSFKPSLDIKTLPPNIIFNPTLKHFKTVLSSGNFDIYFKNSLIVATITTAISIIVGIFGAYGLWLARYSKWGRKVSDFILLGKLVPSITILIPLNMLLYSVKLNGTYVGPILAHSSVNLPFVIWLILGFIKQLPAGLYESAQLEGASTIRILVSIFVPLLLPAIGSAFILSMQYSWNELLFSLQLTSMDTYTLPVGIARSVGAVAIDWGRGCASATIAMLPIIIIGFIMQKYFIAGMTAGAIKE</sequence>
<dbReference type="Proteomes" id="UP000053370">
    <property type="component" value="Unassembled WGS sequence"/>
</dbReference>
<feature type="transmembrane region" description="Helical" evidence="7">
    <location>
        <begin position="146"/>
        <end position="165"/>
    </location>
</feature>
<keyword evidence="10" id="KW-1185">Reference proteome</keyword>
<dbReference type="Pfam" id="PF00528">
    <property type="entry name" value="BPD_transp_1"/>
    <property type="match status" value="1"/>
</dbReference>
<name>A0A0S7BPQ9_9CHLR</name>
<dbReference type="EMBL" id="DF968181">
    <property type="protein sequence ID" value="GAP40247.1"/>
    <property type="molecule type" value="Genomic_DNA"/>
</dbReference>
<dbReference type="RefSeq" id="WP_201777249.1">
    <property type="nucleotide sequence ID" value="NZ_DF968181.1"/>
</dbReference>
<dbReference type="InterPro" id="IPR000515">
    <property type="entry name" value="MetI-like"/>
</dbReference>
<dbReference type="PATRIC" id="fig|1678840.3.peg.1462"/>
<dbReference type="InterPro" id="IPR035906">
    <property type="entry name" value="MetI-like_sf"/>
</dbReference>